<dbReference type="EMBL" id="CP042997">
    <property type="protein sequence ID" value="QEH38259.1"/>
    <property type="molecule type" value="Genomic_DNA"/>
</dbReference>
<accession>A0A5B9WDE6</accession>
<dbReference type="GO" id="GO:0006935">
    <property type="term" value="P:chemotaxis"/>
    <property type="evidence" value="ECO:0007669"/>
    <property type="project" value="InterPro"/>
</dbReference>
<organism evidence="2 3">
    <name type="scientific">Aquisphaera giovannonii</name>
    <dbReference type="NCBI Taxonomy" id="406548"/>
    <lineage>
        <taxon>Bacteria</taxon>
        <taxon>Pseudomonadati</taxon>
        <taxon>Planctomycetota</taxon>
        <taxon>Planctomycetia</taxon>
        <taxon>Isosphaerales</taxon>
        <taxon>Isosphaeraceae</taxon>
        <taxon>Aquisphaera</taxon>
    </lineage>
</organism>
<name>A0A5B9WDE6_9BACT</name>
<dbReference type="Proteomes" id="UP000324233">
    <property type="component" value="Chromosome"/>
</dbReference>
<dbReference type="AlphaFoldDB" id="A0A5B9WDE6"/>
<dbReference type="SUPFAM" id="SSF50341">
    <property type="entry name" value="CheW-like"/>
    <property type="match status" value="1"/>
</dbReference>
<gene>
    <name evidence="2" type="ORF">OJF2_68570</name>
</gene>
<dbReference type="RefSeq" id="WP_148597720.1">
    <property type="nucleotide sequence ID" value="NZ_CP042997.1"/>
</dbReference>
<protein>
    <recommendedName>
        <fullName evidence="1">CheW-like domain-containing protein</fullName>
    </recommendedName>
</protein>
<evidence type="ECO:0000313" key="2">
    <source>
        <dbReference type="EMBL" id="QEH38259.1"/>
    </source>
</evidence>
<dbReference type="OrthoDB" id="9790406at2"/>
<feature type="domain" description="CheW-like" evidence="1">
    <location>
        <begin position="7"/>
        <end position="61"/>
    </location>
</feature>
<dbReference type="KEGG" id="agv:OJF2_68570"/>
<dbReference type="InterPro" id="IPR002545">
    <property type="entry name" value="CheW-lke_dom"/>
</dbReference>
<dbReference type="GO" id="GO:0007165">
    <property type="term" value="P:signal transduction"/>
    <property type="evidence" value="ECO:0007669"/>
    <property type="project" value="InterPro"/>
</dbReference>
<dbReference type="Pfam" id="PF01584">
    <property type="entry name" value="CheW"/>
    <property type="match status" value="1"/>
</dbReference>
<proteinExistence type="predicted"/>
<reference evidence="2 3" key="1">
    <citation type="submission" date="2019-08" db="EMBL/GenBank/DDBJ databases">
        <title>Deep-cultivation of Planctomycetes and their phenomic and genomic characterization uncovers novel biology.</title>
        <authorList>
            <person name="Wiegand S."/>
            <person name="Jogler M."/>
            <person name="Boedeker C."/>
            <person name="Pinto D."/>
            <person name="Vollmers J."/>
            <person name="Rivas-Marin E."/>
            <person name="Kohn T."/>
            <person name="Peeters S.H."/>
            <person name="Heuer A."/>
            <person name="Rast P."/>
            <person name="Oberbeckmann S."/>
            <person name="Bunk B."/>
            <person name="Jeske O."/>
            <person name="Meyerdierks A."/>
            <person name="Storesund J.E."/>
            <person name="Kallscheuer N."/>
            <person name="Luecker S."/>
            <person name="Lage O.M."/>
            <person name="Pohl T."/>
            <person name="Merkel B.J."/>
            <person name="Hornburger P."/>
            <person name="Mueller R.-W."/>
            <person name="Bruemmer F."/>
            <person name="Labrenz M."/>
            <person name="Spormann A.M."/>
            <person name="Op den Camp H."/>
            <person name="Overmann J."/>
            <person name="Amann R."/>
            <person name="Jetten M.S.M."/>
            <person name="Mascher T."/>
            <person name="Medema M.H."/>
            <person name="Devos D.P."/>
            <person name="Kaster A.-K."/>
            <person name="Ovreas L."/>
            <person name="Rohde M."/>
            <person name="Galperin M.Y."/>
            <person name="Jogler C."/>
        </authorList>
    </citation>
    <scope>NUCLEOTIDE SEQUENCE [LARGE SCALE GENOMIC DNA]</scope>
    <source>
        <strain evidence="2 3">OJF2</strain>
    </source>
</reference>
<keyword evidence="3" id="KW-1185">Reference proteome</keyword>
<evidence type="ECO:0000259" key="1">
    <source>
        <dbReference type="Pfam" id="PF01584"/>
    </source>
</evidence>
<sequence length="145" mass="15680">MPSDPTYCLFRCDTRPLAMAVEHVAEIAEVGPLVRMSRCPRQVAGLFVYHQHVLPVLSLDGHPRAPDAVALVARTEAGLWALGIDRGGTQIVAARPARHDPARGEDGLVTAGLIRREGADHALVDAEASWRSFRILIEGSFARPA</sequence>
<dbReference type="InterPro" id="IPR036061">
    <property type="entry name" value="CheW-like_dom_sf"/>
</dbReference>
<evidence type="ECO:0000313" key="3">
    <source>
        <dbReference type="Proteomes" id="UP000324233"/>
    </source>
</evidence>